<name>A0A1F5FWP5_9BACT</name>
<proteinExistence type="predicted"/>
<sequence length="79" mass="8591">MTEEAEGLPSSSPTGTVKEIPQEIPRQSLRQKIVSLFKGIGDDIGSGRAHEILSPTSGTKKQVFDNQLRQKKLTEPGES</sequence>
<evidence type="ECO:0000313" key="3">
    <source>
        <dbReference type="Proteomes" id="UP000179252"/>
    </source>
</evidence>
<gene>
    <name evidence="2" type="ORF">A2165_01845</name>
</gene>
<evidence type="ECO:0000313" key="2">
    <source>
        <dbReference type="EMBL" id="OGD84041.1"/>
    </source>
</evidence>
<feature type="compositionally biased region" description="Polar residues" evidence="1">
    <location>
        <begin position="54"/>
        <end position="67"/>
    </location>
</feature>
<evidence type="ECO:0000256" key="1">
    <source>
        <dbReference type="SAM" id="MobiDB-lite"/>
    </source>
</evidence>
<dbReference type="EMBL" id="MFAU01000032">
    <property type="protein sequence ID" value="OGD84041.1"/>
    <property type="molecule type" value="Genomic_DNA"/>
</dbReference>
<feature type="region of interest" description="Disordered" evidence="1">
    <location>
        <begin position="1"/>
        <end position="25"/>
    </location>
</feature>
<organism evidence="2 3">
    <name type="scientific">Candidatus Curtissbacteria bacterium RBG_13_40_7</name>
    <dbReference type="NCBI Taxonomy" id="1797706"/>
    <lineage>
        <taxon>Bacteria</taxon>
        <taxon>Candidatus Curtissiibacteriota</taxon>
    </lineage>
</organism>
<reference evidence="2 3" key="1">
    <citation type="journal article" date="2016" name="Nat. Commun.">
        <title>Thousands of microbial genomes shed light on interconnected biogeochemical processes in an aquifer system.</title>
        <authorList>
            <person name="Anantharaman K."/>
            <person name="Brown C.T."/>
            <person name="Hug L.A."/>
            <person name="Sharon I."/>
            <person name="Castelle C.J."/>
            <person name="Probst A.J."/>
            <person name="Thomas B.C."/>
            <person name="Singh A."/>
            <person name="Wilkins M.J."/>
            <person name="Karaoz U."/>
            <person name="Brodie E.L."/>
            <person name="Williams K.H."/>
            <person name="Hubbard S.S."/>
            <person name="Banfield J.F."/>
        </authorList>
    </citation>
    <scope>NUCLEOTIDE SEQUENCE [LARGE SCALE GENOMIC DNA]</scope>
</reference>
<protein>
    <submittedName>
        <fullName evidence="2">Uncharacterized protein</fullName>
    </submittedName>
</protein>
<comment type="caution">
    <text evidence="2">The sequence shown here is derived from an EMBL/GenBank/DDBJ whole genome shotgun (WGS) entry which is preliminary data.</text>
</comment>
<accession>A0A1F5FWP5</accession>
<dbReference type="AlphaFoldDB" id="A0A1F5FWP5"/>
<dbReference type="Proteomes" id="UP000179252">
    <property type="component" value="Unassembled WGS sequence"/>
</dbReference>
<feature type="region of interest" description="Disordered" evidence="1">
    <location>
        <begin position="44"/>
        <end position="79"/>
    </location>
</feature>